<protein>
    <submittedName>
        <fullName evidence="3">2-dehydropantoate 2-reductase</fullName>
    </submittedName>
</protein>
<dbReference type="SUPFAM" id="SSF51735">
    <property type="entry name" value="NAD(P)-binding Rossmann-fold domains"/>
    <property type="match status" value="1"/>
</dbReference>
<reference evidence="3 4" key="1">
    <citation type="submission" date="2016-10" db="EMBL/GenBank/DDBJ databases">
        <authorList>
            <person name="de Groot N.N."/>
        </authorList>
    </citation>
    <scope>NUCLEOTIDE SEQUENCE [LARGE SCALE GENOMIC DNA]</scope>
    <source>
        <strain evidence="3 4">APO</strain>
    </source>
</reference>
<dbReference type="PANTHER" id="PTHR21708:SF26">
    <property type="entry name" value="2-DEHYDROPANTOATE 2-REDUCTASE"/>
    <property type="match status" value="1"/>
</dbReference>
<evidence type="ECO:0000259" key="2">
    <source>
        <dbReference type="Pfam" id="PF02558"/>
    </source>
</evidence>
<dbReference type="PANTHER" id="PTHR21708">
    <property type="entry name" value="PROBABLE 2-DEHYDROPANTOATE 2-REDUCTASE"/>
    <property type="match status" value="1"/>
</dbReference>
<gene>
    <name evidence="3" type="ORF">SAMN05192546_10494</name>
</gene>
<dbReference type="Proteomes" id="UP000199230">
    <property type="component" value="Unassembled WGS sequence"/>
</dbReference>
<sequence length="308" mass="34904">MMQKKRWLFFGAGVLGSLYAAWFQEAGEDVTLVARGERYTAIQENGIVLQHFQTGKETRTQVKVVSSIPDDPFDVCVVFVQKTQLESALEVLKKAKEIKVFIFMHNTADGIGSLVETLGKERILMGHANAGGERVDQTVLYMTSQKMTLGELDGSNSERIQEITAVFEKAGFPVEISRDIDAWKKYHVALAMPFALAMERNDCCNFVMAENKEDVRLCLQGIREAFQVLKGIGIEAEPKKLGQVFWLPDWMLSPLFRKMLRTQIADIGMARHLRNAREEMQQLRVEFENLVEVTNSKTPALDELRKAQ</sequence>
<feature type="chain" id="PRO_5039531734" evidence="1">
    <location>
        <begin position="21"/>
        <end position="308"/>
    </location>
</feature>
<feature type="domain" description="Ketopantoate reductase N-terminal" evidence="2">
    <location>
        <begin position="8"/>
        <end position="153"/>
    </location>
</feature>
<evidence type="ECO:0000313" key="3">
    <source>
        <dbReference type="EMBL" id="SDY74753.1"/>
    </source>
</evidence>
<evidence type="ECO:0000256" key="1">
    <source>
        <dbReference type="SAM" id="SignalP"/>
    </source>
</evidence>
<keyword evidence="1" id="KW-0732">Signal</keyword>
<dbReference type="GO" id="GO:0005737">
    <property type="term" value="C:cytoplasm"/>
    <property type="evidence" value="ECO:0007669"/>
    <property type="project" value="TreeGrafter"/>
</dbReference>
<keyword evidence="4" id="KW-1185">Reference proteome</keyword>
<dbReference type="EMBL" id="FNPV01000004">
    <property type="protein sequence ID" value="SDY74753.1"/>
    <property type="molecule type" value="Genomic_DNA"/>
</dbReference>
<dbReference type="InterPro" id="IPR051402">
    <property type="entry name" value="KPR-Related"/>
</dbReference>
<accession>A0A1H3MDV0</accession>
<dbReference type="InterPro" id="IPR036291">
    <property type="entry name" value="NAD(P)-bd_dom_sf"/>
</dbReference>
<evidence type="ECO:0000313" key="4">
    <source>
        <dbReference type="Proteomes" id="UP000199230"/>
    </source>
</evidence>
<name>A0A1H3MDV0_9FIRM</name>
<dbReference type="InterPro" id="IPR013332">
    <property type="entry name" value="KPR_N"/>
</dbReference>
<dbReference type="AlphaFoldDB" id="A0A1H3MDV0"/>
<dbReference type="Gene3D" id="3.40.50.720">
    <property type="entry name" value="NAD(P)-binding Rossmann-like Domain"/>
    <property type="match status" value="1"/>
</dbReference>
<proteinExistence type="predicted"/>
<organism evidence="3 4">
    <name type="scientific">Tindallia californiensis</name>
    <dbReference type="NCBI Taxonomy" id="159292"/>
    <lineage>
        <taxon>Bacteria</taxon>
        <taxon>Bacillati</taxon>
        <taxon>Bacillota</taxon>
        <taxon>Clostridia</taxon>
        <taxon>Peptostreptococcales</taxon>
        <taxon>Tindalliaceae</taxon>
        <taxon>Tindallia</taxon>
    </lineage>
</organism>
<dbReference type="Pfam" id="PF02558">
    <property type="entry name" value="ApbA"/>
    <property type="match status" value="1"/>
</dbReference>
<dbReference type="STRING" id="159292.SAMN05192546_10494"/>
<feature type="signal peptide" evidence="1">
    <location>
        <begin position="1"/>
        <end position="20"/>
    </location>
</feature>